<keyword evidence="2" id="KW-1185">Reference proteome</keyword>
<reference evidence="1 2" key="1">
    <citation type="submission" date="2018-01" db="EMBL/GenBank/DDBJ databases">
        <title>Complete genome sequence of Bacteriovorax stolpii DSM12778.</title>
        <authorList>
            <person name="Tang B."/>
            <person name="Chang J."/>
        </authorList>
    </citation>
    <scope>NUCLEOTIDE SEQUENCE [LARGE SCALE GENOMIC DNA]</scope>
    <source>
        <strain evidence="1 2">DSM 12778</strain>
    </source>
</reference>
<organism evidence="1 2">
    <name type="scientific">Bacteriovorax stolpii</name>
    <name type="common">Bdellovibrio stolpii</name>
    <dbReference type="NCBI Taxonomy" id="960"/>
    <lineage>
        <taxon>Bacteria</taxon>
        <taxon>Pseudomonadati</taxon>
        <taxon>Bdellovibrionota</taxon>
        <taxon>Bacteriovoracia</taxon>
        <taxon>Bacteriovoracales</taxon>
        <taxon>Bacteriovoracaceae</taxon>
        <taxon>Bacteriovorax</taxon>
    </lineage>
</organism>
<protein>
    <submittedName>
        <fullName evidence="1">Uncharacterized protein</fullName>
    </submittedName>
</protein>
<dbReference type="AlphaFoldDB" id="A0A2K9NQI3"/>
<accession>A0A2K9NQI3</accession>
<sequence length="74" mass="8734">MIIRTALSKSFGNCSISPRDRRNKYFLYKDQDAFDAAISVGKEREFVVAKVEKFCDENKFPEVFKKFMEELKRS</sequence>
<dbReference type="EMBL" id="CP025704">
    <property type="protein sequence ID" value="AUN97767.1"/>
    <property type="molecule type" value="Genomic_DNA"/>
</dbReference>
<dbReference type="Proteomes" id="UP000235584">
    <property type="component" value="Chromosome"/>
</dbReference>
<dbReference type="KEGG" id="bsto:C0V70_06500"/>
<dbReference type="RefSeq" id="WP_102243060.1">
    <property type="nucleotide sequence ID" value="NZ_CP025704.1"/>
</dbReference>
<proteinExistence type="predicted"/>
<gene>
    <name evidence="1" type="ORF">C0V70_06500</name>
</gene>
<name>A0A2K9NQI3_BACTC</name>
<evidence type="ECO:0000313" key="1">
    <source>
        <dbReference type="EMBL" id="AUN97767.1"/>
    </source>
</evidence>
<evidence type="ECO:0000313" key="2">
    <source>
        <dbReference type="Proteomes" id="UP000235584"/>
    </source>
</evidence>